<dbReference type="GO" id="GO:0000271">
    <property type="term" value="P:polysaccharide biosynthetic process"/>
    <property type="evidence" value="ECO:0007669"/>
    <property type="project" value="TreeGrafter"/>
</dbReference>
<dbReference type="GO" id="GO:0008483">
    <property type="term" value="F:transaminase activity"/>
    <property type="evidence" value="ECO:0007669"/>
    <property type="project" value="UniProtKB-KW"/>
</dbReference>
<evidence type="ECO:0000313" key="5">
    <source>
        <dbReference type="EMBL" id="RBL92471.1"/>
    </source>
</evidence>
<keyword evidence="5" id="KW-0032">Aminotransferase</keyword>
<feature type="modified residue" description="N6-(pyridoxal phosphate)lysine" evidence="3">
    <location>
        <position position="203"/>
    </location>
</feature>
<protein>
    <submittedName>
        <fullName evidence="5">Glutamine--scyllo-inositol aminotransferase</fullName>
    </submittedName>
</protein>
<dbReference type="CDD" id="cd00616">
    <property type="entry name" value="AHBA_syn"/>
    <property type="match status" value="1"/>
</dbReference>
<gene>
    <name evidence="5" type="ORF">DF182_07780</name>
</gene>
<evidence type="ECO:0000256" key="4">
    <source>
        <dbReference type="RuleBase" id="RU004508"/>
    </source>
</evidence>
<dbReference type="Proteomes" id="UP000253410">
    <property type="component" value="Unassembled WGS sequence"/>
</dbReference>
<sequence length="418" mass="46177">MQMEQLAIHGGKPVRQQAWPRWPASSPALEEEVMQCLRSQRWTVSGFYQDQPSYEEKFARAFADFNNAAFCIPTANGTAALLCSLQALGIGPDDEVIVPGLTWVACAITVASLNAIPVMVDVDQHTLCLSPQKVEAAITERTKAIMVVHLYSAVADMGALLHISEKYNIPIIEDCAQAHGATWQGKRVGTIGAVGAFSMQQGKILTSGEGGAVVTNDQTLADKIYSIRTNARKKMNGKPSTGYMELEDAGDSFASNYCLSEISCAILFNKLQSLDQENEIRNNNRHLLRQLLGNVEGVSMTDSAPGTTSVSTYHLPLRINRSHFGNITIKALCEMLSAELGIWIHQPYIPLNKHPLYVTDDPRFAARREQLNPSRYQLPGCWEVYNTHLLLHHSMLLGNEEDINDIVNSIKKIKTIVQ</sequence>
<dbReference type="Pfam" id="PF01041">
    <property type="entry name" value="DegT_DnrJ_EryC1"/>
    <property type="match status" value="1"/>
</dbReference>
<comment type="similarity">
    <text evidence="1 4">Belongs to the DegT/DnrJ/EryC1 family.</text>
</comment>
<dbReference type="PANTHER" id="PTHR30244:SF34">
    <property type="entry name" value="DTDP-4-AMINO-4,6-DIDEOXYGALACTOSE TRANSAMINASE"/>
    <property type="match status" value="1"/>
</dbReference>
<keyword evidence="5" id="KW-0808">Transferase</keyword>
<evidence type="ECO:0000256" key="2">
    <source>
        <dbReference type="PIRSR" id="PIRSR000390-1"/>
    </source>
</evidence>
<evidence type="ECO:0000313" key="6">
    <source>
        <dbReference type="Proteomes" id="UP000253410"/>
    </source>
</evidence>
<dbReference type="InterPro" id="IPR015422">
    <property type="entry name" value="PyrdxlP-dep_Trfase_small"/>
</dbReference>
<dbReference type="InterPro" id="IPR015421">
    <property type="entry name" value="PyrdxlP-dep_Trfase_major"/>
</dbReference>
<keyword evidence="6" id="KW-1185">Reference proteome</keyword>
<dbReference type="SUPFAM" id="SSF53383">
    <property type="entry name" value="PLP-dependent transferases"/>
    <property type="match status" value="1"/>
</dbReference>
<dbReference type="PANTHER" id="PTHR30244">
    <property type="entry name" value="TRANSAMINASE"/>
    <property type="match status" value="1"/>
</dbReference>
<dbReference type="InterPro" id="IPR000653">
    <property type="entry name" value="DegT/StrS_aminotransferase"/>
</dbReference>
<feature type="active site" description="Proton acceptor" evidence="2">
    <location>
        <position position="203"/>
    </location>
</feature>
<dbReference type="InterPro" id="IPR015424">
    <property type="entry name" value="PyrdxlP-dep_Trfase"/>
</dbReference>
<reference evidence="5 6" key="1">
    <citation type="submission" date="2018-05" db="EMBL/GenBank/DDBJ databases">
        <title>Chitinophaga sp. K3CV102501T nov., isolated from isolated from a monsoon evergreen broad-leaved forest soil.</title>
        <authorList>
            <person name="Lv Y."/>
        </authorList>
    </citation>
    <scope>NUCLEOTIDE SEQUENCE [LARGE SCALE GENOMIC DNA]</scope>
    <source>
        <strain evidence="5 6">GDMCC 1.1325</strain>
    </source>
</reference>
<evidence type="ECO:0000256" key="1">
    <source>
        <dbReference type="ARBA" id="ARBA00037999"/>
    </source>
</evidence>
<organism evidence="5 6">
    <name type="scientific">Chitinophaga flava</name>
    <dbReference type="NCBI Taxonomy" id="2259036"/>
    <lineage>
        <taxon>Bacteria</taxon>
        <taxon>Pseudomonadati</taxon>
        <taxon>Bacteroidota</taxon>
        <taxon>Chitinophagia</taxon>
        <taxon>Chitinophagales</taxon>
        <taxon>Chitinophagaceae</taxon>
        <taxon>Chitinophaga</taxon>
    </lineage>
</organism>
<dbReference type="PIRSF" id="PIRSF000390">
    <property type="entry name" value="PLP_StrS"/>
    <property type="match status" value="1"/>
</dbReference>
<proteinExistence type="inferred from homology"/>
<keyword evidence="3 4" id="KW-0663">Pyridoxal phosphate</keyword>
<dbReference type="AlphaFoldDB" id="A0A365Y2J8"/>
<comment type="caution">
    <text evidence="5">The sequence shown here is derived from an EMBL/GenBank/DDBJ whole genome shotgun (WGS) entry which is preliminary data.</text>
</comment>
<dbReference type="EMBL" id="QFFJ01000001">
    <property type="protein sequence ID" value="RBL92471.1"/>
    <property type="molecule type" value="Genomic_DNA"/>
</dbReference>
<dbReference type="Gene3D" id="3.40.640.10">
    <property type="entry name" value="Type I PLP-dependent aspartate aminotransferase-like (Major domain)"/>
    <property type="match status" value="1"/>
</dbReference>
<accession>A0A365Y2J8</accession>
<evidence type="ECO:0000256" key="3">
    <source>
        <dbReference type="PIRSR" id="PIRSR000390-2"/>
    </source>
</evidence>
<dbReference type="GO" id="GO:0030170">
    <property type="term" value="F:pyridoxal phosphate binding"/>
    <property type="evidence" value="ECO:0007669"/>
    <property type="project" value="TreeGrafter"/>
</dbReference>
<dbReference type="OrthoDB" id="9804264at2"/>
<dbReference type="Gene3D" id="3.90.1150.10">
    <property type="entry name" value="Aspartate Aminotransferase, domain 1"/>
    <property type="match status" value="1"/>
</dbReference>
<name>A0A365Y2J8_9BACT</name>